<dbReference type="AlphaFoldDB" id="A0A1H6TB16"/>
<dbReference type="RefSeq" id="WP_177170507.1">
    <property type="nucleotide sequence ID" value="NZ_FNYW01000015.1"/>
</dbReference>
<gene>
    <name evidence="2" type="ORF">SAMN04488113_1151</name>
</gene>
<proteinExistence type="predicted"/>
<dbReference type="InterPro" id="IPR026889">
    <property type="entry name" value="Zn_Tnp"/>
</dbReference>
<feature type="non-terminal residue" evidence="2">
    <location>
        <position position="75"/>
    </location>
</feature>
<evidence type="ECO:0000313" key="3">
    <source>
        <dbReference type="Proteomes" id="UP000198564"/>
    </source>
</evidence>
<sequence>MAHEDNIPVQMNILKAIFSDHWSRFLKENKDKMRPVIIEEVEKFLHCGELSNGFLTFKCEACPKVKKIPIRCKGK</sequence>
<dbReference type="EMBL" id="FNYW01000015">
    <property type="protein sequence ID" value="SEI73435.1"/>
    <property type="molecule type" value="Genomic_DNA"/>
</dbReference>
<dbReference type="Pfam" id="PF14319">
    <property type="entry name" value="Zn_Tnp_IS91"/>
    <property type="match status" value="1"/>
</dbReference>
<keyword evidence="3" id="KW-1185">Reference proteome</keyword>
<organism evidence="2 3">
    <name type="scientific">Alkalibacterium gilvum</name>
    <dbReference type="NCBI Taxonomy" id="1130080"/>
    <lineage>
        <taxon>Bacteria</taxon>
        <taxon>Bacillati</taxon>
        <taxon>Bacillota</taxon>
        <taxon>Bacilli</taxon>
        <taxon>Lactobacillales</taxon>
        <taxon>Carnobacteriaceae</taxon>
        <taxon>Alkalibacterium</taxon>
    </lineage>
</organism>
<evidence type="ECO:0000313" key="2">
    <source>
        <dbReference type="EMBL" id="SEI73435.1"/>
    </source>
</evidence>
<feature type="domain" description="Transposase zinc-binding" evidence="1">
    <location>
        <begin position="17"/>
        <end position="74"/>
    </location>
</feature>
<accession>A0A1H6TB16</accession>
<dbReference type="Proteomes" id="UP000198564">
    <property type="component" value="Unassembled WGS sequence"/>
</dbReference>
<evidence type="ECO:0000259" key="1">
    <source>
        <dbReference type="Pfam" id="PF14319"/>
    </source>
</evidence>
<name>A0A1H6TB16_9LACT</name>
<protein>
    <submittedName>
        <fullName evidence="2">Transposase zinc-binding domain-containing protein</fullName>
    </submittedName>
</protein>
<reference evidence="3" key="1">
    <citation type="submission" date="2016-10" db="EMBL/GenBank/DDBJ databases">
        <authorList>
            <person name="Varghese N."/>
            <person name="Submissions S."/>
        </authorList>
    </citation>
    <scope>NUCLEOTIDE SEQUENCE [LARGE SCALE GENOMIC DNA]</scope>
    <source>
        <strain evidence="3">DSM 25751</strain>
    </source>
</reference>